<protein>
    <submittedName>
        <fullName evidence="4">Oxidoreductase</fullName>
    </submittedName>
</protein>
<evidence type="ECO:0000256" key="2">
    <source>
        <dbReference type="ARBA" id="ARBA00034078"/>
    </source>
</evidence>
<dbReference type="Gene3D" id="3.10.20.30">
    <property type="match status" value="1"/>
</dbReference>
<comment type="cofactor">
    <cofactor evidence="2">
        <name>[2Fe-2S] cluster</name>
        <dbReference type="ChEBI" id="CHEBI:190135"/>
    </cofactor>
</comment>
<dbReference type="CDD" id="cd00207">
    <property type="entry name" value="fer2"/>
    <property type="match status" value="1"/>
</dbReference>
<dbReference type="InterPro" id="IPR008333">
    <property type="entry name" value="Cbr1-like_FAD-bd_dom"/>
</dbReference>
<proteinExistence type="predicted"/>
<evidence type="ECO:0000256" key="1">
    <source>
        <dbReference type="ARBA" id="ARBA00023075"/>
    </source>
</evidence>
<name>A0ABQ2QEV6_9GAMM</name>
<dbReference type="Proteomes" id="UP000654004">
    <property type="component" value="Unassembled WGS sequence"/>
</dbReference>
<reference evidence="5" key="1">
    <citation type="journal article" date="2019" name="Int. J. Syst. Evol. Microbiol.">
        <title>The Global Catalogue of Microorganisms (GCM) 10K type strain sequencing project: providing services to taxonomists for standard genome sequencing and annotation.</title>
        <authorList>
            <consortium name="The Broad Institute Genomics Platform"/>
            <consortium name="The Broad Institute Genome Sequencing Center for Infectious Disease"/>
            <person name="Wu L."/>
            <person name="Ma J."/>
        </authorList>
    </citation>
    <scope>NUCLEOTIDE SEQUENCE [LARGE SCALE GENOMIC DNA]</scope>
    <source>
        <strain evidence="5">JCM 32305</strain>
    </source>
</reference>
<dbReference type="SUPFAM" id="SSF54292">
    <property type="entry name" value="2Fe-2S ferredoxin-like"/>
    <property type="match status" value="1"/>
</dbReference>
<dbReference type="InterPro" id="IPR017927">
    <property type="entry name" value="FAD-bd_FR_type"/>
</dbReference>
<dbReference type="InterPro" id="IPR001041">
    <property type="entry name" value="2Fe-2S_ferredoxin-type"/>
</dbReference>
<gene>
    <name evidence="4" type="ORF">GCM10009410_06920</name>
</gene>
<dbReference type="PROSITE" id="PS51384">
    <property type="entry name" value="FAD_FR"/>
    <property type="match status" value="1"/>
</dbReference>
<dbReference type="EMBL" id="BMQW01000001">
    <property type="protein sequence ID" value="GGP77017.1"/>
    <property type="molecule type" value="Genomic_DNA"/>
</dbReference>
<comment type="caution">
    <text evidence="4">The sequence shown here is derived from an EMBL/GenBank/DDBJ whole genome shotgun (WGS) entry which is preliminary data.</text>
</comment>
<evidence type="ECO:0000259" key="3">
    <source>
        <dbReference type="PROSITE" id="PS51384"/>
    </source>
</evidence>
<keyword evidence="1" id="KW-0830">Ubiquinone</keyword>
<dbReference type="PANTHER" id="PTHR47354:SF3">
    <property type="entry name" value="OXIDOREDUCTASE-RELATED"/>
    <property type="match status" value="1"/>
</dbReference>
<organism evidence="4 5">
    <name type="scientific">Shewanella ulleungensis</name>
    <dbReference type="NCBI Taxonomy" id="2282699"/>
    <lineage>
        <taxon>Bacteria</taxon>
        <taxon>Pseudomonadati</taxon>
        <taxon>Pseudomonadota</taxon>
        <taxon>Gammaproteobacteria</taxon>
        <taxon>Alteromonadales</taxon>
        <taxon>Shewanellaceae</taxon>
        <taxon>Shewanella</taxon>
    </lineage>
</organism>
<evidence type="ECO:0000313" key="4">
    <source>
        <dbReference type="EMBL" id="GGP77017.1"/>
    </source>
</evidence>
<dbReference type="InterPro" id="IPR012675">
    <property type="entry name" value="Beta-grasp_dom_sf"/>
</dbReference>
<evidence type="ECO:0000313" key="5">
    <source>
        <dbReference type="Proteomes" id="UP000654004"/>
    </source>
</evidence>
<dbReference type="InterPro" id="IPR036010">
    <property type="entry name" value="2Fe-2S_ferredoxin-like_sf"/>
</dbReference>
<sequence length="373" mass="41178">MYAKMNVLTRLNNITAKTLFHTDSIGSYLEPIMQRIKPAWRTHWFRAQVLGHQLLRADVVQLELSPENAWPQAIAGQHVLLTVEINGRLMTRPFSISSAPDQSHSQYPKKRVIRLTIKTNIDGAFTATLLANIAAGGYVNLSAPQGEFTLSDSVLSQPSTSLWFVAAGSGITPFMAMLNQLALLPRQPKNPIELVYFAKVGEHLYVDELMALQQQLSLFTVKLLIRKHGHNLADALIDCTVKSQVLICGPSQFKDDVDQQLDAMKHPKAQRQAEFFQAPTFAQTAAGEQHVNLTQRGQQSQLVLAANDTLLSGLEQQGISANFGCRIGVCHQCQCVKKSGVVRNLHTGEISQPGEQLIQLCISQAVTPLELEL</sequence>
<dbReference type="InterPro" id="IPR001433">
    <property type="entry name" value="OxRdtase_FAD/NAD-bd"/>
</dbReference>
<dbReference type="SUPFAM" id="SSF52343">
    <property type="entry name" value="Ferredoxin reductase-like, C-terminal NADP-linked domain"/>
    <property type="match status" value="1"/>
</dbReference>
<dbReference type="SUPFAM" id="SSF63380">
    <property type="entry name" value="Riboflavin synthase domain-like"/>
    <property type="match status" value="1"/>
</dbReference>
<dbReference type="InterPro" id="IPR017938">
    <property type="entry name" value="Riboflavin_synthase-like_b-brl"/>
</dbReference>
<dbReference type="PANTHER" id="PTHR47354">
    <property type="entry name" value="NADH OXIDOREDUCTASE HCR"/>
    <property type="match status" value="1"/>
</dbReference>
<dbReference type="Pfam" id="PF00970">
    <property type="entry name" value="FAD_binding_6"/>
    <property type="match status" value="1"/>
</dbReference>
<dbReference type="InterPro" id="IPR039261">
    <property type="entry name" value="FNR_nucleotide-bd"/>
</dbReference>
<dbReference type="InterPro" id="IPR050415">
    <property type="entry name" value="MRET"/>
</dbReference>
<dbReference type="Pfam" id="PF00175">
    <property type="entry name" value="NAD_binding_1"/>
    <property type="match status" value="1"/>
</dbReference>
<dbReference type="Gene3D" id="2.40.30.10">
    <property type="entry name" value="Translation factors"/>
    <property type="match status" value="1"/>
</dbReference>
<feature type="domain" description="FAD-binding FR-type" evidence="3">
    <location>
        <begin position="42"/>
        <end position="151"/>
    </location>
</feature>
<dbReference type="Pfam" id="PF00111">
    <property type="entry name" value="Fer2"/>
    <property type="match status" value="1"/>
</dbReference>
<keyword evidence="5" id="KW-1185">Reference proteome</keyword>
<accession>A0ABQ2QEV6</accession>
<dbReference type="Gene3D" id="3.40.50.80">
    <property type="entry name" value="Nucleotide-binding domain of ferredoxin-NADP reductase (FNR) module"/>
    <property type="match status" value="1"/>
</dbReference>